<comment type="caution">
    <text evidence="1">The sequence shown here is derived from an EMBL/GenBank/DDBJ whole genome shotgun (WGS) entry which is preliminary data.</text>
</comment>
<dbReference type="Proteomes" id="UP000034727">
    <property type="component" value="Unassembled WGS sequence"/>
</dbReference>
<dbReference type="EMBL" id="LCLJ01000025">
    <property type="protein sequence ID" value="KKU14425.1"/>
    <property type="molecule type" value="Genomic_DNA"/>
</dbReference>
<proteinExistence type="predicted"/>
<reference evidence="1 2" key="1">
    <citation type="journal article" date="2015" name="Nature">
        <title>rRNA introns, odd ribosomes, and small enigmatic genomes across a large radiation of phyla.</title>
        <authorList>
            <person name="Brown C.T."/>
            <person name="Hug L.A."/>
            <person name="Thomas B.C."/>
            <person name="Sharon I."/>
            <person name="Castelle C.J."/>
            <person name="Singh A."/>
            <person name="Wilkins M.J."/>
            <person name="Williams K.H."/>
            <person name="Banfield J.F."/>
        </authorList>
    </citation>
    <scope>NUCLEOTIDE SEQUENCE [LARGE SCALE GENOMIC DNA]</scope>
</reference>
<name>A0A0G1R0I0_9BACT</name>
<dbReference type="AlphaFoldDB" id="A0A0G1R0I0"/>
<gene>
    <name evidence="1" type="ORF">UX22_C0025G0007</name>
</gene>
<organism evidence="1 2">
    <name type="scientific">Candidatus Jorgensenbacteria bacterium GW2011_GWA2_45_9</name>
    <dbReference type="NCBI Taxonomy" id="1618663"/>
    <lineage>
        <taxon>Bacteria</taxon>
        <taxon>Candidatus Joergenseniibacteriota</taxon>
    </lineage>
</organism>
<evidence type="ECO:0000313" key="2">
    <source>
        <dbReference type="Proteomes" id="UP000034727"/>
    </source>
</evidence>
<protein>
    <submittedName>
        <fullName evidence="1">Uncharacterized protein</fullName>
    </submittedName>
</protein>
<sequence length="64" mass="7558">MRDVVFRVFVIVFAQNFRFNQIKCLFDVYTELVGEAAHSKEQISDAVHKHVLFFLNQFDSFSDL</sequence>
<evidence type="ECO:0000313" key="1">
    <source>
        <dbReference type="EMBL" id="KKU14425.1"/>
    </source>
</evidence>
<accession>A0A0G1R0I0</accession>